<accession>A0A8J3DG14</accession>
<evidence type="ECO:0000313" key="1">
    <source>
        <dbReference type="EMBL" id="GHB94737.1"/>
    </source>
</evidence>
<keyword evidence="2" id="KW-1185">Reference proteome</keyword>
<dbReference type="AlphaFoldDB" id="A0A8J3DG14"/>
<organism evidence="1 2">
    <name type="scientific">Cerasicoccus arenae</name>
    <dbReference type="NCBI Taxonomy" id="424488"/>
    <lineage>
        <taxon>Bacteria</taxon>
        <taxon>Pseudomonadati</taxon>
        <taxon>Verrucomicrobiota</taxon>
        <taxon>Opitutia</taxon>
        <taxon>Puniceicoccales</taxon>
        <taxon>Cerasicoccaceae</taxon>
        <taxon>Cerasicoccus</taxon>
    </lineage>
</organism>
<dbReference type="EMBL" id="BMXG01000004">
    <property type="protein sequence ID" value="GHB94737.1"/>
    <property type="molecule type" value="Genomic_DNA"/>
</dbReference>
<protein>
    <submittedName>
        <fullName evidence="1">Uncharacterized protein</fullName>
    </submittedName>
</protein>
<sequence>MLHRVYKWFTRTCLNCHDAARLVSESCERELTFMEKMKLKMLSLMCPYTARYGEQVSLMHDKLASCCDEIAEQSVPECMPPDCKERIKSKLAAAE</sequence>
<reference evidence="1" key="2">
    <citation type="submission" date="2020-09" db="EMBL/GenBank/DDBJ databases">
        <authorList>
            <person name="Sun Q."/>
            <person name="Kim S."/>
        </authorList>
    </citation>
    <scope>NUCLEOTIDE SEQUENCE</scope>
    <source>
        <strain evidence="1">KCTC 12870</strain>
    </source>
</reference>
<dbReference type="Proteomes" id="UP000642829">
    <property type="component" value="Unassembled WGS sequence"/>
</dbReference>
<gene>
    <name evidence="1" type="ORF">GCM10007047_07830</name>
</gene>
<evidence type="ECO:0000313" key="2">
    <source>
        <dbReference type="Proteomes" id="UP000642829"/>
    </source>
</evidence>
<name>A0A8J3DG14_9BACT</name>
<proteinExistence type="predicted"/>
<reference evidence="1" key="1">
    <citation type="journal article" date="2014" name="Int. J. Syst. Evol. Microbiol.">
        <title>Complete genome sequence of Corynebacterium casei LMG S-19264T (=DSM 44701T), isolated from a smear-ripened cheese.</title>
        <authorList>
            <consortium name="US DOE Joint Genome Institute (JGI-PGF)"/>
            <person name="Walter F."/>
            <person name="Albersmeier A."/>
            <person name="Kalinowski J."/>
            <person name="Ruckert C."/>
        </authorList>
    </citation>
    <scope>NUCLEOTIDE SEQUENCE</scope>
    <source>
        <strain evidence="1">KCTC 12870</strain>
    </source>
</reference>
<comment type="caution">
    <text evidence="1">The sequence shown here is derived from an EMBL/GenBank/DDBJ whole genome shotgun (WGS) entry which is preliminary data.</text>
</comment>